<name>A0A543CFW3_9ACTN</name>
<dbReference type="PROSITE" id="PS50949">
    <property type="entry name" value="HTH_GNTR"/>
    <property type="match status" value="1"/>
</dbReference>
<gene>
    <name evidence="6" type="ORF">FB559_1509</name>
</gene>
<dbReference type="SMART" id="SM00895">
    <property type="entry name" value="FCD"/>
    <property type="match status" value="1"/>
</dbReference>
<organism evidence="6 7">
    <name type="scientific">Actinoallomurus bryophytorum</name>
    <dbReference type="NCBI Taxonomy" id="1490222"/>
    <lineage>
        <taxon>Bacteria</taxon>
        <taxon>Bacillati</taxon>
        <taxon>Actinomycetota</taxon>
        <taxon>Actinomycetes</taxon>
        <taxon>Streptosporangiales</taxon>
        <taxon>Thermomonosporaceae</taxon>
        <taxon>Actinoallomurus</taxon>
    </lineage>
</organism>
<evidence type="ECO:0000313" key="7">
    <source>
        <dbReference type="Proteomes" id="UP000316096"/>
    </source>
</evidence>
<dbReference type="SUPFAM" id="SSF48008">
    <property type="entry name" value="GntR ligand-binding domain-like"/>
    <property type="match status" value="1"/>
</dbReference>
<dbReference type="SUPFAM" id="SSF46785">
    <property type="entry name" value="Winged helix' DNA-binding domain"/>
    <property type="match status" value="1"/>
</dbReference>
<dbReference type="GO" id="GO:0003677">
    <property type="term" value="F:DNA binding"/>
    <property type="evidence" value="ECO:0007669"/>
    <property type="project" value="UniProtKB-KW"/>
</dbReference>
<evidence type="ECO:0000256" key="3">
    <source>
        <dbReference type="ARBA" id="ARBA00023163"/>
    </source>
</evidence>
<dbReference type="InterPro" id="IPR036388">
    <property type="entry name" value="WH-like_DNA-bd_sf"/>
</dbReference>
<keyword evidence="3" id="KW-0804">Transcription</keyword>
<dbReference type="InterPro" id="IPR008920">
    <property type="entry name" value="TF_FadR/GntR_C"/>
</dbReference>
<evidence type="ECO:0000313" key="6">
    <source>
        <dbReference type="EMBL" id="TQL95992.1"/>
    </source>
</evidence>
<accession>A0A543CFW3</accession>
<dbReference type="Proteomes" id="UP000316096">
    <property type="component" value="Unassembled WGS sequence"/>
</dbReference>
<dbReference type="AlphaFoldDB" id="A0A543CFW3"/>
<reference evidence="6 7" key="1">
    <citation type="submission" date="2019-06" db="EMBL/GenBank/DDBJ databases">
        <title>Sequencing the genomes of 1000 actinobacteria strains.</title>
        <authorList>
            <person name="Klenk H.-P."/>
        </authorList>
    </citation>
    <scope>NUCLEOTIDE SEQUENCE [LARGE SCALE GENOMIC DNA]</scope>
    <source>
        <strain evidence="6 7">DSM 102200</strain>
    </source>
</reference>
<dbReference type="EMBL" id="VFOZ01000001">
    <property type="protein sequence ID" value="TQL95992.1"/>
    <property type="molecule type" value="Genomic_DNA"/>
</dbReference>
<dbReference type="PANTHER" id="PTHR43537:SF45">
    <property type="entry name" value="GNTR FAMILY REGULATORY PROTEIN"/>
    <property type="match status" value="1"/>
</dbReference>
<feature type="compositionally biased region" description="Polar residues" evidence="4">
    <location>
        <begin position="23"/>
        <end position="32"/>
    </location>
</feature>
<dbReference type="Gene3D" id="1.10.10.10">
    <property type="entry name" value="Winged helix-like DNA-binding domain superfamily/Winged helix DNA-binding domain"/>
    <property type="match status" value="1"/>
</dbReference>
<feature type="domain" description="HTH gntR-type" evidence="5">
    <location>
        <begin position="49"/>
        <end position="116"/>
    </location>
</feature>
<dbReference type="SMART" id="SM00345">
    <property type="entry name" value="HTH_GNTR"/>
    <property type="match status" value="1"/>
</dbReference>
<dbReference type="InterPro" id="IPR036390">
    <property type="entry name" value="WH_DNA-bd_sf"/>
</dbReference>
<evidence type="ECO:0000259" key="5">
    <source>
        <dbReference type="PROSITE" id="PS50949"/>
    </source>
</evidence>
<dbReference type="Pfam" id="PF00392">
    <property type="entry name" value="GntR"/>
    <property type="match status" value="1"/>
</dbReference>
<keyword evidence="7" id="KW-1185">Reference proteome</keyword>
<dbReference type="PANTHER" id="PTHR43537">
    <property type="entry name" value="TRANSCRIPTIONAL REGULATOR, GNTR FAMILY"/>
    <property type="match status" value="1"/>
</dbReference>
<dbReference type="OrthoDB" id="5243844at2"/>
<keyword evidence="1" id="KW-0805">Transcription regulation</keyword>
<dbReference type="GO" id="GO:0003700">
    <property type="term" value="F:DNA-binding transcription factor activity"/>
    <property type="evidence" value="ECO:0007669"/>
    <property type="project" value="InterPro"/>
</dbReference>
<dbReference type="InterPro" id="IPR000524">
    <property type="entry name" value="Tscrpt_reg_HTH_GntR"/>
</dbReference>
<dbReference type="Pfam" id="PF07729">
    <property type="entry name" value="FCD"/>
    <property type="match status" value="1"/>
</dbReference>
<protein>
    <submittedName>
        <fullName evidence="6">DNA-binding GntR family transcriptional regulator</fullName>
    </submittedName>
</protein>
<feature type="compositionally biased region" description="Low complexity" evidence="4">
    <location>
        <begin position="1"/>
        <end position="12"/>
    </location>
</feature>
<evidence type="ECO:0000256" key="2">
    <source>
        <dbReference type="ARBA" id="ARBA00023125"/>
    </source>
</evidence>
<sequence length="262" mass="28048">MAKETSSVGPDSGDSDDAEVSGEGSTAGSETLGSRLAGLSGARVLLDRTSTVSKLADALRTQIIEGALPPGTQLAEHAAADALGVSRNTLREAFRLLAHERLVIHEPHRGVFVRTLDADDVRDIYTTRRLVECAAVLAGGAGREAVAEIRAAVDTAEVAATEERWNDVGTADLRFHSAIVALAGSRRLNDLMRRILAELRLVFHVMDDPHRFHEPYVRRNAEIVTLIERGRGTDAADALTAYLDDAEAQLLGGIAERGRTGP</sequence>
<dbReference type="Gene3D" id="1.20.120.530">
    <property type="entry name" value="GntR ligand-binding domain-like"/>
    <property type="match status" value="1"/>
</dbReference>
<dbReference type="CDD" id="cd07377">
    <property type="entry name" value="WHTH_GntR"/>
    <property type="match status" value="1"/>
</dbReference>
<dbReference type="InterPro" id="IPR011711">
    <property type="entry name" value="GntR_C"/>
</dbReference>
<evidence type="ECO:0000256" key="4">
    <source>
        <dbReference type="SAM" id="MobiDB-lite"/>
    </source>
</evidence>
<keyword evidence="2 6" id="KW-0238">DNA-binding</keyword>
<comment type="caution">
    <text evidence="6">The sequence shown here is derived from an EMBL/GenBank/DDBJ whole genome shotgun (WGS) entry which is preliminary data.</text>
</comment>
<feature type="region of interest" description="Disordered" evidence="4">
    <location>
        <begin position="1"/>
        <end position="33"/>
    </location>
</feature>
<proteinExistence type="predicted"/>
<evidence type="ECO:0000256" key="1">
    <source>
        <dbReference type="ARBA" id="ARBA00023015"/>
    </source>
</evidence>